<evidence type="ECO:0000313" key="2">
    <source>
        <dbReference type="Proteomes" id="UP000886657"/>
    </source>
</evidence>
<proteinExistence type="predicted"/>
<comment type="caution">
    <text evidence="1">The sequence shown here is derived from an EMBL/GenBank/DDBJ whole genome shotgun (WGS) entry which is preliminary data.</text>
</comment>
<evidence type="ECO:0000313" key="1">
    <source>
        <dbReference type="EMBL" id="MBK9796320.1"/>
    </source>
</evidence>
<dbReference type="AlphaFoldDB" id="A0A9D7SGN5"/>
<organism evidence="1 2">
    <name type="scientific">Candidatus Geothrix skivensis</name>
    <dbReference type="NCBI Taxonomy" id="2954439"/>
    <lineage>
        <taxon>Bacteria</taxon>
        <taxon>Pseudomonadati</taxon>
        <taxon>Acidobacteriota</taxon>
        <taxon>Holophagae</taxon>
        <taxon>Holophagales</taxon>
        <taxon>Holophagaceae</taxon>
        <taxon>Geothrix</taxon>
    </lineage>
</organism>
<reference evidence="1" key="1">
    <citation type="submission" date="2020-10" db="EMBL/GenBank/DDBJ databases">
        <title>Connecting structure to function with the recovery of over 1000 high-quality activated sludge metagenome-assembled genomes encoding full-length rRNA genes using long-read sequencing.</title>
        <authorList>
            <person name="Singleton C.M."/>
            <person name="Petriglieri F."/>
            <person name="Kristensen J.M."/>
            <person name="Kirkegaard R.H."/>
            <person name="Michaelsen T.Y."/>
            <person name="Andersen M.H."/>
            <person name="Karst S.M."/>
            <person name="Dueholm M.S."/>
            <person name="Nielsen P.H."/>
            <person name="Albertsen M."/>
        </authorList>
    </citation>
    <scope>NUCLEOTIDE SEQUENCE</scope>
    <source>
        <strain evidence="1">Skiv_18-Q3-R9-52_MAXAC.067</strain>
    </source>
</reference>
<dbReference type="Proteomes" id="UP000886657">
    <property type="component" value="Unassembled WGS sequence"/>
</dbReference>
<dbReference type="EMBL" id="JADKIO010000006">
    <property type="protein sequence ID" value="MBK9796320.1"/>
    <property type="molecule type" value="Genomic_DNA"/>
</dbReference>
<accession>A0A9D7SGN5</accession>
<protein>
    <submittedName>
        <fullName evidence="1">Uncharacterized protein</fullName>
    </submittedName>
</protein>
<sequence length="55" mass="5753">MPDETAAVLALLPAASARLAQKAAKPPWWHPYAPDLGSGAWRSRQTWAAGPATAA</sequence>
<name>A0A9D7SGN5_9BACT</name>
<gene>
    <name evidence="1" type="ORF">IPP58_07455</name>
</gene>